<dbReference type="SMART" id="SM00342">
    <property type="entry name" value="HTH_ARAC"/>
    <property type="match status" value="1"/>
</dbReference>
<dbReference type="HOGENOM" id="CLU_1473722_0_0_5"/>
<protein>
    <submittedName>
        <fullName evidence="5">Transcriptional regulator</fullName>
    </submittedName>
</protein>
<dbReference type="AlphaFoldDB" id="A0A068STI0"/>
<dbReference type="PANTHER" id="PTHR46796">
    <property type="entry name" value="HTH-TYPE TRANSCRIPTIONAL ACTIVATOR RHAS-RELATED"/>
    <property type="match status" value="1"/>
</dbReference>
<keyword evidence="6" id="KW-1185">Reference proteome</keyword>
<sequence>MHSQQPAKAQSATPSTRRDDVSRFWASEIDLEGLVSRPAMGDPDHFGSDPALRQIAAGGLTPWQMRNVQTYVDMYLRSTVRIEALATLCNVSSGHFQRAFKASLGETPHKYVTRMRMETACRMMTDTNEPLCQIALECGMTDQAHLTNSFRRLYGIAPNAWRKQMLRERPGQVSREPVTIPLN</sequence>
<proteinExistence type="predicted"/>
<dbReference type="EMBL" id="HG938353">
    <property type="protein sequence ID" value="CDN49071.1"/>
    <property type="molecule type" value="Genomic_DNA"/>
</dbReference>
<evidence type="ECO:0000256" key="1">
    <source>
        <dbReference type="ARBA" id="ARBA00023015"/>
    </source>
</evidence>
<organism evidence="5 6">
    <name type="scientific">Neorhizobium galegae bv. orientalis str. HAMBI 540</name>
    <dbReference type="NCBI Taxonomy" id="1028800"/>
    <lineage>
        <taxon>Bacteria</taxon>
        <taxon>Pseudomonadati</taxon>
        <taxon>Pseudomonadota</taxon>
        <taxon>Alphaproteobacteria</taxon>
        <taxon>Hyphomicrobiales</taxon>
        <taxon>Rhizobiaceae</taxon>
        <taxon>Rhizobium/Agrobacterium group</taxon>
        <taxon>Neorhizobium</taxon>
    </lineage>
</organism>
<dbReference type="InterPro" id="IPR018062">
    <property type="entry name" value="HTH_AraC-typ_CS"/>
</dbReference>
<evidence type="ECO:0000313" key="5">
    <source>
        <dbReference type="EMBL" id="CDN49071.1"/>
    </source>
</evidence>
<dbReference type="OrthoDB" id="9806208at2"/>
<keyword evidence="3" id="KW-0804">Transcription</keyword>
<keyword evidence="2" id="KW-0238">DNA-binding</keyword>
<reference evidence="6" key="1">
    <citation type="journal article" date="2014" name="BMC Genomics">
        <title>Genome sequencing of two Neorhizobium galegae strains reveals a noeT gene responsible for the unusual acetylation of the nodulation factors.</title>
        <authorList>
            <person name="Osterman J."/>
            <person name="Marsh J."/>
            <person name="Laine P.K."/>
            <person name="Zeng Z."/>
            <person name="Alatalo E."/>
            <person name="Sullivan J.T."/>
            <person name="Young J.P."/>
            <person name="Thomas-Oates J."/>
            <person name="Paulin L."/>
            <person name="Lindstrom K."/>
        </authorList>
    </citation>
    <scope>NUCLEOTIDE SEQUENCE [LARGE SCALE GENOMIC DNA]</scope>
    <source>
        <strain evidence="6">HAMBI 540</strain>
    </source>
</reference>
<evidence type="ECO:0000256" key="2">
    <source>
        <dbReference type="ARBA" id="ARBA00023125"/>
    </source>
</evidence>
<dbReference type="Proteomes" id="UP000028181">
    <property type="component" value="Chromosome I"/>
</dbReference>
<name>A0A068STI0_NEOGA</name>
<dbReference type="eggNOG" id="COG4977">
    <property type="taxonomic scope" value="Bacteria"/>
</dbReference>
<gene>
    <name evidence="5" type="ORF">RG540_CH29050</name>
</gene>
<accession>A0A068STI0</accession>
<evidence type="ECO:0000259" key="4">
    <source>
        <dbReference type="PROSITE" id="PS01124"/>
    </source>
</evidence>
<evidence type="ECO:0000313" key="6">
    <source>
        <dbReference type="Proteomes" id="UP000028181"/>
    </source>
</evidence>
<dbReference type="GO" id="GO:0043565">
    <property type="term" value="F:sequence-specific DNA binding"/>
    <property type="evidence" value="ECO:0007669"/>
    <property type="project" value="InterPro"/>
</dbReference>
<dbReference type="PANTHER" id="PTHR46796:SF14">
    <property type="entry name" value="TRANSCRIPTIONAL REGULATORY PROTEIN"/>
    <property type="match status" value="1"/>
</dbReference>
<dbReference type="Pfam" id="PF12833">
    <property type="entry name" value="HTH_18"/>
    <property type="match status" value="1"/>
</dbReference>
<dbReference type="PROSITE" id="PS01124">
    <property type="entry name" value="HTH_ARAC_FAMILY_2"/>
    <property type="match status" value="1"/>
</dbReference>
<dbReference type="PROSITE" id="PS00041">
    <property type="entry name" value="HTH_ARAC_FAMILY_1"/>
    <property type="match status" value="1"/>
</dbReference>
<dbReference type="GO" id="GO:0003700">
    <property type="term" value="F:DNA-binding transcription factor activity"/>
    <property type="evidence" value="ECO:0007669"/>
    <property type="project" value="InterPro"/>
</dbReference>
<dbReference type="RefSeq" id="WP_080724945.1">
    <property type="nucleotide sequence ID" value="NZ_HG938353.1"/>
</dbReference>
<dbReference type="SUPFAM" id="SSF46689">
    <property type="entry name" value="Homeodomain-like"/>
    <property type="match status" value="2"/>
</dbReference>
<dbReference type="Gene3D" id="1.10.10.60">
    <property type="entry name" value="Homeodomain-like"/>
    <property type="match status" value="1"/>
</dbReference>
<dbReference type="KEGG" id="ngg:RG540_CH29050"/>
<evidence type="ECO:0000256" key="3">
    <source>
        <dbReference type="ARBA" id="ARBA00023163"/>
    </source>
</evidence>
<feature type="domain" description="HTH araC/xylS-type" evidence="4">
    <location>
        <begin position="66"/>
        <end position="164"/>
    </location>
</feature>
<dbReference type="GeneID" id="24257589"/>
<dbReference type="InterPro" id="IPR009057">
    <property type="entry name" value="Homeodomain-like_sf"/>
</dbReference>
<dbReference type="InterPro" id="IPR018060">
    <property type="entry name" value="HTH_AraC"/>
</dbReference>
<dbReference type="InterPro" id="IPR050204">
    <property type="entry name" value="AraC_XylS_family_regulators"/>
</dbReference>
<dbReference type="PATRIC" id="fig|1028800.3.peg.2944"/>
<keyword evidence="1" id="KW-0805">Transcription regulation</keyword>